<organism evidence="1 2">
    <name type="scientific">Bifidobacterium thermacidophilum subsp. thermacidophilum</name>
    <dbReference type="NCBI Taxonomy" id="79262"/>
    <lineage>
        <taxon>Bacteria</taxon>
        <taxon>Bacillati</taxon>
        <taxon>Actinomycetota</taxon>
        <taxon>Actinomycetes</taxon>
        <taxon>Bifidobacteriales</taxon>
        <taxon>Bifidobacteriaceae</taxon>
        <taxon>Bifidobacterium</taxon>
    </lineage>
</organism>
<dbReference type="AlphaFoldDB" id="A0A087E6D8"/>
<evidence type="ECO:0000313" key="1">
    <source>
        <dbReference type="EMBL" id="KFJ03339.1"/>
    </source>
</evidence>
<name>A0A087E6D8_9BIFI</name>
<protein>
    <submittedName>
        <fullName evidence="1">Uncharacterized protein</fullName>
    </submittedName>
</protein>
<dbReference type="Proteomes" id="UP000029003">
    <property type="component" value="Unassembled WGS sequence"/>
</dbReference>
<gene>
    <name evidence="1" type="ORF">THER5_1963</name>
</gene>
<proteinExistence type="predicted"/>
<reference evidence="1 2" key="1">
    <citation type="submission" date="2014-03" db="EMBL/GenBank/DDBJ databases">
        <title>Genomics of Bifidobacteria.</title>
        <authorList>
            <person name="Ventura M."/>
            <person name="Milani C."/>
            <person name="Lugli G.A."/>
        </authorList>
    </citation>
    <scope>NUCLEOTIDE SEQUENCE [LARGE SCALE GENOMIC DNA]</scope>
    <source>
        <strain evidence="1 2">LMG 21395</strain>
    </source>
</reference>
<sequence>MPLWTGLVFGLRFPIWSATRMVGVVGQPAADGDGVSGLSEFRGSVVVPWLVAEGVPIPVRTGSDVVARFPIRSVGMGDRAAGAPAASLRGAGRWLMCCGFAVRPWLRGA</sequence>
<evidence type="ECO:0000313" key="2">
    <source>
        <dbReference type="Proteomes" id="UP000029003"/>
    </source>
</evidence>
<dbReference type="EMBL" id="JGZT01000005">
    <property type="protein sequence ID" value="KFJ03339.1"/>
    <property type="molecule type" value="Genomic_DNA"/>
</dbReference>
<comment type="caution">
    <text evidence="1">The sequence shown here is derived from an EMBL/GenBank/DDBJ whole genome shotgun (WGS) entry which is preliminary data.</text>
</comment>
<accession>A0A087E6D8</accession>